<accession>A0A9P3LM00</accession>
<organism evidence="2 3">
    <name type="scientific">Phanerochaete sordida</name>
    <dbReference type="NCBI Taxonomy" id="48140"/>
    <lineage>
        <taxon>Eukaryota</taxon>
        <taxon>Fungi</taxon>
        <taxon>Dikarya</taxon>
        <taxon>Basidiomycota</taxon>
        <taxon>Agaricomycotina</taxon>
        <taxon>Agaricomycetes</taxon>
        <taxon>Polyporales</taxon>
        <taxon>Phanerochaetaceae</taxon>
        <taxon>Phanerochaete</taxon>
    </lineage>
</organism>
<proteinExistence type="predicted"/>
<gene>
    <name evidence="2" type="ORF">PsYK624_154690</name>
</gene>
<comment type="caution">
    <text evidence="2">The sequence shown here is derived from an EMBL/GenBank/DDBJ whole genome shotgun (WGS) entry which is preliminary data.</text>
</comment>
<sequence length="82" mass="8896">MTTPPSLTNPESPRRATQARDVFPSRFKSCVGHPDPEDGRRAGAQEAEHTLTVDRNVSIRGRDGSTSTKRQHVLAGSDLARG</sequence>
<evidence type="ECO:0000313" key="3">
    <source>
        <dbReference type="Proteomes" id="UP000703269"/>
    </source>
</evidence>
<keyword evidence="3" id="KW-1185">Reference proteome</keyword>
<dbReference type="EMBL" id="BPQB01000104">
    <property type="protein sequence ID" value="GJE99219.1"/>
    <property type="molecule type" value="Genomic_DNA"/>
</dbReference>
<dbReference type="Proteomes" id="UP000703269">
    <property type="component" value="Unassembled WGS sequence"/>
</dbReference>
<name>A0A9P3LM00_9APHY</name>
<protein>
    <submittedName>
        <fullName evidence="2">Uncharacterized protein</fullName>
    </submittedName>
</protein>
<evidence type="ECO:0000313" key="2">
    <source>
        <dbReference type="EMBL" id="GJE99219.1"/>
    </source>
</evidence>
<dbReference type="AlphaFoldDB" id="A0A9P3LM00"/>
<feature type="compositionally biased region" description="Polar residues" evidence="1">
    <location>
        <begin position="1"/>
        <end position="11"/>
    </location>
</feature>
<reference evidence="2 3" key="1">
    <citation type="submission" date="2021-08" db="EMBL/GenBank/DDBJ databases">
        <title>Draft Genome Sequence of Phanerochaete sordida strain YK-624.</title>
        <authorList>
            <person name="Mori T."/>
            <person name="Dohra H."/>
            <person name="Suzuki T."/>
            <person name="Kawagishi H."/>
            <person name="Hirai H."/>
        </authorList>
    </citation>
    <scope>NUCLEOTIDE SEQUENCE [LARGE SCALE GENOMIC DNA]</scope>
    <source>
        <strain evidence="2 3">YK-624</strain>
    </source>
</reference>
<feature type="region of interest" description="Disordered" evidence="1">
    <location>
        <begin position="1"/>
        <end position="82"/>
    </location>
</feature>
<feature type="compositionally biased region" description="Basic and acidic residues" evidence="1">
    <location>
        <begin position="34"/>
        <end position="52"/>
    </location>
</feature>
<evidence type="ECO:0000256" key="1">
    <source>
        <dbReference type="SAM" id="MobiDB-lite"/>
    </source>
</evidence>